<dbReference type="PROSITE" id="PS50801">
    <property type="entry name" value="STAS"/>
    <property type="match status" value="1"/>
</dbReference>
<dbReference type="InterPro" id="IPR036513">
    <property type="entry name" value="STAS_dom_sf"/>
</dbReference>
<gene>
    <name evidence="3" type="ORF">AB3N04_14690</name>
</gene>
<sequence>MDAELKTFGIRLTTNKYELSKEITKHQEDSYKKSLTQAADPPELIELRAQLLEALGQFLSSDNKETPHQKIRDWAHYTGERASHGGIDLDQALKQITVYRTVIWGECTKELEEKHLSASTILQLRKTLDPILDEICYIFSHVYVEYNKQVIEKAQAKMQELSVPVVTISKDIAILPLIGELDATRSKLLMEIALQRSIETKINHLIIDLSGVPIVDTMVANNLYQVISSLKLIGVEATLTGIRPEIAQTLVQLGIRFEDIRTRASLQQTLSEIGL</sequence>
<dbReference type="PANTHER" id="PTHR33745">
    <property type="entry name" value="RSBT ANTAGONIST PROTEIN RSBS-RELATED"/>
    <property type="match status" value="1"/>
</dbReference>
<proteinExistence type="predicted"/>
<dbReference type="RefSeq" id="WP_368503453.1">
    <property type="nucleotide sequence ID" value="NZ_CP162551.1"/>
</dbReference>
<protein>
    <submittedName>
        <fullName evidence="3">STAS domain-containing protein</fullName>
    </submittedName>
</protein>
<dbReference type="CDD" id="cd07041">
    <property type="entry name" value="STAS_RsbR_RsbS_like"/>
    <property type="match status" value="1"/>
</dbReference>
<dbReference type="Pfam" id="PF14361">
    <property type="entry name" value="RsbRD_N"/>
    <property type="match status" value="1"/>
</dbReference>
<dbReference type="AlphaFoldDB" id="A0AB39BRC3"/>
<dbReference type="SUPFAM" id="SSF52091">
    <property type="entry name" value="SpoIIaa-like"/>
    <property type="match status" value="1"/>
</dbReference>
<accession>A0AB39BRC3</accession>
<evidence type="ECO:0000313" key="3">
    <source>
        <dbReference type="EMBL" id="XDI35941.1"/>
    </source>
</evidence>
<dbReference type="Gene3D" id="3.30.750.24">
    <property type="entry name" value="STAS domain"/>
    <property type="match status" value="1"/>
</dbReference>
<organism evidence="3">
    <name type="scientific">Alkalihalophilus sp. As8PL</name>
    <dbReference type="NCBI Taxonomy" id="3237103"/>
    <lineage>
        <taxon>Bacteria</taxon>
        <taxon>Bacillati</taxon>
        <taxon>Bacillota</taxon>
        <taxon>Bacilli</taxon>
        <taxon>Bacillales</taxon>
        <taxon>Bacillaceae</taxon>
        <taxon>Alkalihalophilus</taxon>
    </lineage>
</organism>
<reference evidence="3" key="1">
    <citation type="submission" date="2024-07" db="EMBL/GenBank/DDBJ databases">
        <title>Identification and characteristics of an arsenic-resistant bacterial isolate, which belongs to a novel species.</title>
        <authorList>
            <person name="Juszczyk A."/>
            <person name="Kowalczyk A."/>
            <person name="Was K."/>
            <person name="Kosowicz W."/>
            <person name="Budzyn A."/>
            <person name="Latowski D."/>
        </authorList>
    </citation>
    <scope>NUCLEOTIDE SEQUENCE</scope>
    <source>
        <strain evidence="3">As8PL</strain>
    </source>
</reference>
<keyword evidence="1" id="KW-0597">Phosphoprotein</keyword>
<dbReference type="InterPro" id="IPR002645">
    <property type="entry name" value="STAS_dom"/>
</dbReference>
<name>A0AB39BRC3_9BACI</name>
<evidence type="ECO:0000259" key="2">
    <source>
        <dbReference type="PROSITE" id="PS50801"/>
    </source>
</evidence>
<dbReference type="InterPro" id="IPR051932">
    <property type="entry name" value="Bact_StressResp_Reg"/>
</dbReference>
<evidence type="ECO:0000256" key="1">
    <source>
        <dbReference type="ARBA" id="ARBA00022553"/>
    </source>
</evidence>
<dbReference type="InterPro" id="IPR025751">
    <property type="entry name" value="RsbRD_N_dom"/>
</dbReference>
<dbReference type="PANTHER" id="PTHR33745:SF3">
    <property type="entry name" value="RSBT CO-ANTAGONIST PROTEIN RSBRC"/>
    <property type="match status" value="1"/>
</dbReference>
<dbReference type="Pfam" id="PF01740">
    <property type="entry name" value="STAS"/>
    <property type="match status" value="1"/>
</dbReference>
<dbReference type="EMBL" id="CP162551">
    <property type="protein sequence ID" value="XDI35941.1"/>
    <property type="molecule type" value="Genomic_DNA"/>
</dbReference>
<feature type="domain" description="STAS" evidence="2">
    <location>
        <begin position="162"/>
        <end position="273"/>
    </location>
</feature>